<comment type="caution">
    <text evidence="2">The sequence shown here is derived from an EMBL/GenBank/DDBJ whole genome shotgun (WGS) entry which is preliminary data.</text>
</comment>
<dbReference type="Gene3D" id="3.40.50.620">
    <property type="entry name" value="HUPs"/>
    <property type="match status" value="1"/>
</dbReference>
<dbReference type="Pfam" id="PF00733">
    <property type="entry name" value="Asn_synthase"/>
    <property type="match status" value="1"/>
</dbReference>
<accession>A0A328CB35</accession>
<organism evidence="2 3">
    <name type="scientific">Lujinxingia litoralis</name>
    <dbReference type="NCBI Taxonomy" id="2211119"/>
    <lineage>
        <taxon>Bacteria</taxon>
        <taxon>Deltaproteobacteria</taxon>
        <taxon>Bradymonadales</taxon>
        <taxon>Lujinxingiaceae</taxon>
        <taxon>Lujinxingia</taxon>
    </lineage>
</organism>
<evidence type="ECO:0000313" key="3">
    <source>
        <dbReference type="Proteomes" id="UP000249169"/>
    </source>
</evidence>
<dbReference type="Proteomes" id="UP000249169">
    <property type="component" value="Unassembled WGS sequence"/>
</dbReference>
<feature type="domain" description="Asparagine synthetase" evidence="1">
    <location>
        <begin position="237"/>
        <end position="510"/>
    </location>
</feature>
<protein>
    <recommendedName>
        <fullName evidence="1">Asparagine synthetase domain-containing protein</fullName>
    </recommendedName>
</protein>
<dbReference type="GO" id="GO:0004066">
    <property type="term" value="F:asparagine synthase (glutamine-hydrolyzing) activity"/>
    <property type="evidence" value="ECO:0007669"/>
    <property type="project" value="InterPro"/>
</dbReference>
<dbReference type="EMBL" id="QHKO01000001">
    <property type="protein sequence ID" value="RAL25054.1"/>
    <property type="molecule type" value="Genomic_DNA"/>
</dbReference>
<dbReference type="GO" id="GO:0006529">
    <property type="term" value="P:asparagine biosynthetic process"/>
    <property type="evidence" value="ECO:0007669"/>
    <property type="project" value="InterPro"/>
</dbReference>
<dbReference type="InterPro" id="IPR001962">
    <property type="entry name" value="Asn_synthase"/>
</dbReference>
<gene>
    <name evidence="2" type="ORF">DL240_02240</name>
</gene>
<sequence>MMCSSDRCMTLKPLEGEPQGWVGAGGDLVLRSATDTLSLAQCGGAFYQIAVVAEKPPGGWFCIFGPPTTVEALLDPQLARARRLERLHELLARVQRGRGLERLGELGAAVALRWDAHRGELSVRRDMFGRVPLVVAVERGASGGRGAGPAVSTRPALLHPWREPSRVLWSWETFASANDAPLREDFWPGVERIFPGEERRWRAGSWRSVARPWRDGAVERAKRAPQSPDSERFAQLLARSCRAVEREPGLVYTLSGGLDSSTLVALARDGRSSAVRSASMVSARHPGFDERGGIEAMVQRWRTRHRYVDIGDPDLWTPQSANPDVEDWGPVLIWEAPYMRHFFREIRGQASEHARTLVFGFGADQLLFSAWPHYLELAAGRASVAELRRMLGGAFARRDLRESVRILGSRVGLLPLWRACCRPAEDPRHQVIEGWKWEASMRAFERYRRSTGVRLAFPFLERELWKEMLARTPLELRWGAGPKANLRQILHHRAPDCVTFAPKSGLFDEVVAQGMLRLFGPGGVGTLAEAPAAISPVSAEHLRRTRAWLRAGAPADRPYEAAIARYATSFEAWLANVRALDDDLTSPGT</sequence>
<dbReference type="SUPFAM" id="SSF52402">
    <property type="entry name" value="Adenine nucleotide alpha hydrolases-like"/>
    <property type="match status" value="1"/>
</dbReference>
<dbReference type="InterPro" id="IPR014729">
    <property type="entry name" value="Rossmann-like_a/b/a_fold"/>
</dbReference>
<dbReference type="AlphaFoldDB" id="A0A328CB35"/>
<evidence type="ECO:0000259" key="1">
    <source>
        <dbReference type="Pfam" id="PF00733"/>
    </source>
</evidence>
<evidence type="ECO:0000313" key="2">
    <source>
        <dbReference type="EMBL" id="RAL25054.1"/>
    </source>
</evidence>
<reference evidence="2 3" key="1">
    <citation type="submission" date="2018-05" db="EMBL/GenBank/DDBJ databases">
        <title>Lujinxingia marina gen. nov. sp. nov., a new facultative anaerobic member of the class Deltaproteobacteria, and proposal of Lujinxingaceae fam. nov.</title>
        <authorList>
            <person name="Li C.-M."/>
        </authorList>
    </citation>
    <scope>NUCLEOTIDE SEQUENCE [LARGE SCALE GENOMIC DNA]</scope>
    <source>
        <strain evidence="2 3">B210</strain>
    </source>
</reference>
<name>A0A328CB35_9DELT</name>
<proteinExistence type="predicted"/>
<keyword evidence="3" id="KW-1185">Reference proteome</keyword>